<keyword evidence="2" id="KW-0472">Membrane</keyword>
<feature type="transmembrane region" description="Helical" evidence="2">
    <location>
        <begin position="65"/>
        <end position="85"/>
    </location>
</feature>
<name>A0AAV1RY40_9ROSI</name>
<keyword evidence="2" id="KW-0812">Transmembrane</keyword>
<proteinExistence type="predicted"/>
<comment type="caution">
    <text evidence="3">The sequence shown here is derived from an EMBL/GenBank/DDBJ whole genome shotgun (WGS) entry which is preliminary data.</text>
</comment>
<protein>
    <submittedName>
        <fullName evidence="3">Uncharacterized protein</fullName>
    </submittedName>
</protein>
<keyword evidence="2" id="KW-1133">Transmembrane helix</keyword>
<organism evidence="3 4">
    <name type="scientific">Dovyalis caffra</name>
    <dbReference type="NCBI Taxonomy" id="77055"/>
    <lineage>
        <taxon>Eukaryota</taxon>
        <taxon>Viridiplantae</taxon>
        <taxon>Streptophyta</taxon>
        <taxon>Embryophyta</taxon>
        <taxon>Tracheophyta</taxon>
        <taxon>Spermatophyta</taxon>
        <taxon>Magnoliopsida</taxon>
        <taxon>eudicotyledons</taxon>
        <taxon>Gunneridae</taxon>
        <taxon>Pentapetalae</taxon>
        <taxon>rosids</taxon>
        <taxon>fabids</taxon>
        <taxon>Malpighiales</taxon>
        <taxon>Salicaceae</taxon>
        <taxon>Flacourtieae</taxon>
        <taxon>Dovyalis</taxon>
    </lineage>
</organism>
<gene>
    <name evidence="3" type="ORF">DCAF_LOCUS15606</name>
</gene>
<evidence type="ECO:0000313" key="4">
    <source>
        <dbReference type="Proteomes" id="UP001314170"/>
    </source>
</evidence>
<dbReference type="EMBL" id="CAWUPB010001160">
    <property type="protein sequence ID" value="CAK7340523.1"/>
    <property type="molecule type" value="Genomic_DNA"/>
</dbReference>
<reference evidence="3 4" key="1">
    <citation type="submission" date="2024-01" db="EMBL/GenBank/DDBJ databases">
        <authorList>
            <person name="Waweru B."/>
        </authorList>
    </citation>
    <scope>NUCLEOTIDE SEQUENCE [LARGE SCALE GENOMIC DNA]</scope>
</reference>
<dbReference type="Proteomes" id="UP001314170">
    <property type="component" value="Unassembled WGS sequence"/>
</dbReference>
<evidence type="ECO:0000313" key="3">
    <source>
        <dbReference type="EMBL" id="CAK7340523.1"/>
    </source>
</evidence>
<dbReference type="AlphaFoldDB" id="A0AAV1RY40"/>
<keyword evidence="4" id="KW-1185">Reference proteome</keyword>
<feature type="region of interest" description="Disordered" evidence="1">
    <location>
        <begin position="102"/>
        <end position="173"/>
    </location>
</feature>
<accession>A0AAV1RY40</accession>
<feature type="compositionally biased region" description="Low complexity" evidence="1">
    <location>
        <begin position="123"/>
        <end position="136"/>
    </location>
</feature>
<sequence>MGFDPFGLEAKKKRDLAHLGFDREDGEDSSFMAMAWPFISVFWAMNDSVLYPFGDHSFLWVKGLMMKTAVAILFVLGLAFLHLQVDAKRLFLKEMKADDQPGKVGTYGNPVTGSVPAVDTKNDNASSNSSISNNDGSTDDETNSSYGNYGNSAGSSTETHHSFTNDCNPKKGC</sequence>
<feature type="compositionally biased region" description="Low complexity" evidence="1">
    <location>
        <begin position="143"/>
        <end position="156"/>
    </location>
</feature>
<evidence type="ECO:0000256" key="2">
    <source>
        <dbReference type="SAM" id="Phobius"/>
    </source>
</evidence>
<evidence type="ECO:0000256" key="1">
    <source>
        <dbReference type="SAM" id="MobiDB-lite"/>
    </source>
</evidence>